<dbReference type="GO" id="GO:0006935">
    <property type="term" value="P:chemotaxis"/>
    <property type="evidence" value="ECO:0007669"/>
    <property type="project" value="InterPro"/>
</dbReference>
<dbReference type="PRINTS" id="PR00260">
    <property type="entry name" value="CHEMTRNSDUCR"/>
</dbReference>
<protein>
    <submittedName>
        <fullName evidence="5">Methyl-accepting chemotaxis protein</fullName>
    </submittedName>
</protein>
<proteinExistence type="inferred from homology"/>
<dbReference type="InterPro" id="IPR004090">
    <property type="entry name" value="Chemotax_Me-accpt_rcpt"/>
</dbReference>
<evidence type="ECO:0000256" key="3">
    <source>
        <dbReference type="PROSITE-ProRule" id="PRU00284"/>
    </source>
</evidence>
<dbReference type="PROSITE" id="PS50111">
    <property type="entry name" value="CHEMOTAXIS_TRANSDUC_2"/>
    <property type="match status" value="1"/>
</dbReference>
<dbReference type="OrthoDB" id="5292315at2"/>
<dbReference type="InterPro" id="IPR004089">
    <property type="entry name" value="MCPsignal_dom"/>
</dbReference>
<dbReference type="SUPFAM" id="SSF58104">
    <property type="entry name" value="Methyl-accepting chemotaxis protein (MCP) signaling domain"/>
    <property type="match status" value="1"/>
</dbReference>
<dbReference type="SMART" id="SM00283">
    <property type="entry name" value="MA"/>
    <property type="match status" value="1"/>
</dbReference>
<dbReference type="Proteomes" id="UP000294614">
    <property type="component" value="Unassembled WGS sequence"/>
</dbReference>
<keyword evidence="1 3" id="KW-0807">Transducer</keyword>
<accession>A0A4R1K8C8</accession>
<evidence type="ECO:0000259" key="4">
    <source>
        <dbReference type="PROSITE" id="PS50111"/>
    </source>
</evidence>
<evidence type="ECO:0000256" key="2">
    <source>
        <dbReference type="ARBA" id="ARBA00029447"/>
    </source>
</evidence>
<feature type="domain" description="Methyl-accepting transducer" evidence="4">
    <location>
        <begin position="102"/>
        <end position="248"/>
    </location>
</feature>
<comment type="similarity">
    <text evidence="2">Belongs to the methyl-accepting chemotaxis (MCP) protein family.</text>
</comment>
<keyword evidence="6" id="KW-1185">Reference proteome</keyword>
<dbReference type="PANTHER" id="PTHR32089:SF41">
    <property type="entry name" value="METHYL-ACCEPTING CHEMOTAXIS PROTEIN"/>
    <property type="match status" value="1"/>
</dbReference>
<dbReference type="GO" id="GO:0004888">
    <property type="term" value="F:transmembrane signaling receptor activity"/>
    <property type="evidence" value="ECO:0007669"/>
    <property type="project" value="InterPro"/>
</dbReference>
<dbReference type="AlphaFoldDB" id="A0A4R1K8C8"/>
<comment type="caution">
    <text evidence="5">The sequence shown here is derived from an EMBL/GenBank/DDBJ whole genome shotgun (WGS) entry which is preliminary data.</text>
</comment>
<dbReference type="Gene3D" id="1.10.287.950">
    <property type="entry name" value="Methyl-accepting chemotaxis protein"/>
    <property type="match status" value="1"/>
</dbReference>
<dbReference type="PANTHER" id="PTHR32089">
    <property type="entry name" value="METHYL-ACCEPTING CHEMOTAXIS PROTEIN MCPB"/>
    <property type="match status" value="1"/>
</dbReference>
<sequence>MNAKVVLFLIGAAITGVSFTESMLIRPALTLFLLIGAYFAVSSVIRSVRADAEKQAGITASHTIQSINSNTAPLGKVLNDYGTLMKVFQEQLKNVNADSDKATNTISGSFSDIVDKAMNQSQEAGRALEGFTGGEGGQGFVESSRQTLISVIREMQEMGSYAVKSNESLQGVMKEVESIREIVANVGYIADQTNLLALNAAIEAARAGEHGRGFAVVADEIRKLSEKSNQFASEIKTAVNSISSKVTSIHSESAFEVDKIDRITAGAHKEVDSTLTGLDKALEHSKNIIAELQLSSMALAQDINAMVVSMQYQDINRQRIEHVIEPLEIMKQDLQSIAEGLKNITEAGAALNITELSEHLNRIYTMESERELMSSVSAGKTKGGRAKAADNVELF</sequence>
<dbReference type="GO" id="GO:0016020">
    <property type="term" value="C:membrane"/>
    <property type="evidence" value="ECO:0007669"/>
    <property type="project" value="InterPro"/>
</dbReference>
<dbReference type="Pfam" id="PF00015">
    <property type="entry name" value="MCPsignal"/>
    <property type="match status" value="1"/>
</dbReference>
<evidence type="ECO:0000313" key="5">
    <source>
        <dbReference type="EMBL" id="TCK59359.1"/>
    </source>
</evidence>
<reference evidence="5 6" key="1">
    <citation type="submission" date="2019-03" db="EMBL/GenBank/DDBJ databases">
        <title>Genomic Encyclopedia of Type Strains, Phase IV (KMG-IV): sequencing the most valuable type-strain genomes for metagenomic binning, comparative biology and taxonomic classification.</title>
        <authorList>
            <person name="Goeker M."/>
        </authorList>
    </citation>
    <scope>NUCLEOTIDE SEQUENCE [LARGE SCALE GENOMIC DNA]</scope>
    <source>
        <strain evidence="5 6">DSM 24984</strain>
    </source>
</reference>
<organism evidence="5 6">
    <name type="scientific">Seleniivibrio woodruffii</name>
    <dbReference type="NCBI Taxonomy" id="1078050"/>
    <lineage>
        <taxon>Bacteria</taxon>
        <taxon>Pseudomonadati</taxon>
        <taxon>Deferribacterota</taxon>
        <taxon>Deferribacteres</taxon>
        <taxon>Deferribacterales</taxon>
        <taxon>Geovibrionaceae</taxon>
        <taxon>Seleniivibrio</taxon>
    </lineage>
</organism>
<dbReference type="EMBL" id="SMGG01000006">
    <property type="protein sequence ID" value="TCK59359.1"/>
    <property type="molecule type" value="Genomic_DNA"/>
</dbReference>
<evidence type="ECO:0000313" key="6">
    <source>
        <dbReference type="Proteomes" id="UP000294614"/>
    </source>
</evidence>
<gene>
    <name evidence="5" type="ORF">C8D98_2292</name>
</gene>
<name>A0A4R1K8C8_9BACT</name>
<evidence type="ECO:0000256" key="1">
    <source>
        <dbReference type="ARBA" id="ARBA00023224"/>
    </source>
</evidence>
<dbReference type="GO" id="GO:0007165">
    <property type="term" value="P:signal transduction"/>
    <property type="evidence" value="ECO:0007669"/>
    <property type="project" value="UniProtKB-KW"/>
</dbReference>